<comment type="subcellular location">
    <subcellularLocation>
        <location evidence="1">Membrane</location>
        <topology evidence="1">Multi-pass membrane protein</topology>
    </subcellularLocation>
</comment>
<dbReference type="Gene3D" id="1.20.1740.10">
    <property type="entry name" value="Amino acid/polyamine transporter I"/>
    <property type="match status" value="1"/>
</dbReference>
<dbReference type="GO" id="GO:0022857">
    <property type="term" value="F:transmembrane transporter activity"/>
    <property type="evidence" value="ECO:0007669"/>
    <property type="project" value="InterPro"/>
</dbReference>
<feature type="transmembrane region" description="Helical" evidence="6">
    <location>
        <begin position="429"/>
        <end position="451"/>
    </location>
</feature>
<dbReference type="InterPro" id="IPR002293">
    <property type="entry name" value="AA/rel_permease1"/>
</dbReference>
<dbReference type="Pfam" id="PF13520">
    <property type="entry name" value="AA_permease_2"/>
    <property type="match status" value="1"/>
</dbReference>
<keyword evidence="4 6" id="KW-0472">Membrane</keyword>
<accession>A0A5C6J1N0</accession>
<feature type="transmembrane region" description="Helical" evidence="6">
    <location>
        <begin position="76"/>
        <end position="98"/>
    </location>
</feature>
<feature type="region of interest" description="Disordered" evidence="5">
    <location>
        <begin position="1"/>
        <end position="39"/>
    </location>
</feature>
<organism evidence="7 8">
    <name type="scientific">Streptomyces misionensis</name>
    <dbReference type="NCBI Taxonomy" id="67331"/>
    <lineage>
        <taxon>Bacteria</taxon>
        <taxon>Bacillati</taxon>
        <taxon>Actinomycetota</taxon>
        <taxon>Actinomycetes</taxon>
        <taxon>Kitasatosporales</taxon>
        <taxon>Streptomycetaceae</taxon>
        <taxon>Streptomyces</taxon>
    </lineage>
</organism>
<dbReference type="Proteomes" id="UP000320481">
    <property type="component" value="Unassembled WGS sequence"/>
</dbReference>
<feature type="transmembrane region" description="Helical" evidence="6">
    <location>
        <begin position="513"/>
        <end position="532"/>
    </location>
</feature>
<comment type="caution">
    <text evidence="7">The sequence shown here is derived from an EMBL/GenBank/DDBJ whole genome shotgun (WGS) entry which is preliminary data.</text>
</comment>
<feature type="transmembrane region" description="Helical" evidence="6">
    <location>
        <begin position="167"/>
        <end position="186"/>
    </location>
</feature>
<feature type="transmembrane region" description="Helical" evidence="6">
    <location>
        <begin position="227"/>
        <end position="249"/>
    </location>
</feature>
<dbReference type="InterPro" id="IPR052962">
    <property type="entry name" value="AA_Transporter_AGT"/>
</dbReference>
<keyword evidence="8" id="KW-1185">Reference proteome</keyword>
<evidence type="ECO:0000256" key="1">
    <source>
        <dbReference type="ARBA" id="ARBA00004141"/>
    </source>
</evidence>
<feature type="transmembrane region" description="Helical" evidence="6">
    <location>
        <begin position="198"/>
        <end position="215"/>
    </location>
</feature>
<feature type="transmembrane region" description="Helical" evidence="6">
    <location>
        <begin position="369"/>
        <end position="389"/>
    </location>
</feature>
<keyword evidence="3 6" id="KW-1133">Transmembrane helix</keyword>
<feature type="transmembrane region" description="Helical" evidence="6">
    <location>
        <begin position="486"/>
        <end position="507"/>
    </location>
</feature>
<evidence type="ECO:0000313" key="7">
    <source>
        <dbReference type="EMBL" id="TWV34387.1"/>
    </source>
</evidence>
<evidence type="ECO:0000256" key="2">
    <source>
        <dbReference type="ARBA" id="ARBA00022692"/>
    </source>
</evidence>
<feature type="transmembrane region" description="Helical" evidence="6">
    <location>
        <begin position="269"/>
        <end position="292"/>
    </location>
</feature>
<feature type="transmembrane region" description="Helical" evidence="6">
    <location>
        <begin position="395"/>
        <end position="417"/>
    </location>
</feature>
<evidence type="ECO:0000256" key="6">
    <source>
        <dbReference type="SAM" id="Phobius"/>
    </source>
</evidence>
<dbReference type="PANTHER" id="PTHR47547:SF1">
    <property type="entry name" value="ASPARTATE-PROTON SYMPORTER"/>
    <property type="match status" value="1"/>
</dbReference>
<keyword evidence="2 6" id="KW-0812">Transmembrane</keyword>
<name>A0A5C6J1N0_9ACTN</name>
<feature type="transmembrane region" description="Helical" evidence="6">
    <location>
        <begin position="312"/>
        <end position="331"/>
    </location>
</feature>
<proteinExistence type="predicted"/>
<reference evidence="7" key="1">
    <citation type="journal article" date="2019" name="Microbiol. Resour. Announc.">
        <title>Draft Genomic Sequences of Streptomyces misionensis and Streptomyces albidoflavus, bacteria applied for phytopathogen biocontrol.</title>
        <authorList>
            <person name="Pylro V."/>
            <person name="Dias A."/>
            <person name="Andreote F."/>
            <person name="Varani A."/>
            <person name="Andreote C."/>
            <person name="Bernardo E."/>
            <person name="Martins T."/>
        </authorList>
    </citation>
    <scope>NUCLEOTIDE SEQUENCE [LARGE SCALE GENOMIC DNA]</scope>
    <source>
        <strain evidence="7">66</strain>
    </source>
</reference>
<evidence type="ECO:0000256" key="5">
    <source>
        <dbReference type="SAM" id="MobiDB-lite"/>
    </source>
</evidence>
<dbReference type="AlphaFoldDB" id="A0A5C6J1N0"/>
<protein>
    <submittedName>
        <fullName evidence="7">APC family permease</fullName>
    </submittedName>
</protein>
<evidence type="ECO:0000256" key="4">
    <source>
        <dbReference type="ARBA" id="ARBA00023136"/>
    </source>
</evidence>
<feature type="transmembrane region" description="Helical" evidence="6">
    <location>
        <begin position="44"/>
        <end position="64"/>
    </location>
</feature>
<feature type="transmembrane region" description="Helical" evidence="6">
    <location>
        <begin position="457"/>
        <end position="474"/>
    </location>
</feature>
<dbReference type="PIRSF" id="PIRSF006060">
    <property type="entry name" value="AA_transporter"/>
    <property type="match status" value="1"/>
</dbReference>
<dbReference type="PANTHER" id="PTHR47547">
    <property type="match status" value="1"/>
</dbReference>
<feature type="transmembrane region" description="Helical" evidence="6">
    <location>
        <begin position="119"/>
        <end position="147"/>
    </location>
</feature>
<dbReference type="GO" id="GO:0016020">
    <property type="term" value="C:membrane"/>
    <property type="evidence" value="ECO:0007669"/>
    <property type="project" value="UniProtKB-SubCell"/>
</dbReference>
<sequence>MANAQIRRARRRESEPRRRGVTATTTGPETRPQPGQDGNLRRELGYWSLTGVAFGGIIGSGWLFGSFYGAQAAGPAAVISWVIGGAALTLVALVLIELGAGRPEAGGMVRWPLLANGPLAGTLIGWTMLLAVASTMAAQASAIVQYANRYLPGMYEGDALTLRGRSAGAALLLLLVVLNWFGVRLFARLNLLVTTVKILVPLLTIVALLVSSFHPGNVSAGGGFAPYGWAASLTAIASAGIVYAIDGFASPIELSAEAKNPRRDIPRAILTAIGLSVLLHVVLQLTFIFAVPTESLGGGWRGLNFASPFGELALLLNLSWLAAVVYADAVFSPGGSTYVTVAAGSRETYAVAKNEALPRRFSVVSERAGVPRNAMALNFVLSVVILLPSSGWRDLISVVGALALLTYALCSVAAGAFREAAPERLAGWVPGLGWIAPAGFVVASELVHWSAWENLRIALPELLAAVLLFVVLRRRDLDLRAELRTGAWLLGYFVWLLVLSGLGSFGGANLIPAPWDTVAVALCALATYRWGVRSGTAYLRR</sequence>
<gene>
    <name evidence="7" type="ORF">FRZ03_28645</name>
</gene>
<evidence type="ECO:0000313" key="8">
    <source>
        <dbReference type="Proteomes" id="UP000320481"/>
    </source>
</evidence>
<dbReference type="EMBL" id="VOGW01000173">
    <property type="protein sequence ID" value="TWV34387.1"/>
    <property type="molecule type" value="Genomic_DNA"/>
</dbReference>
<evidence type="ECO:0000256" key="3">
    <source>
        <dbReference type="ARBA" id="ARBA00022989"/>
    </source>
</evidence>